<dbReference type="EMBL" id="BKCJ010001101">
    <property type="protein sequence ID" value="GEU38847.1"/>
    <property type="molecule type" value="Genomic_DNA"/>
</dbReference>
<evidence type="ECO:0000256" key="1">
    <source>
        <dbReference type="SAM" id="MobiDB-lite"/>
    </source>
</evidence>
<protein>
    <submittedName>
        <fullName evidence="2">Ribonuclease H-like domain-containing protein</fullName>
    </submittedName>
</protein>
<gene>
    <name evidence="2" type="ORF">Tci_010825</name>
</gene>
<evidence type="ECO:0000313" key="2">
    <source>
        <dbReference type="EMBL" id="GEU38847.1"/>
    </source>
</evidence>
<sequence length="175" mass="19658">MTLESAWKFVSDDVALTLKTKGGLEVLSFDDLYYKLKTLEVDVKEQQLAYEDLKQIEKLDLEEMDLKWQMAMLSVRVHKFEQKTGRKIDFDKKESARFNKKKTNHDSESDGVIAAKEFGMIAGCDSEDAIKEGAAKLYNLITGANSEEAKIVGDAEESSSTKSVDSKRQDLGGVY</sequence>
<dbReference type="AlphaFoldDB" id="A0A6L2JQJ2"/>
<feature type="compositionally biased region" description="Basic and acidic residues" evidence="1">
    <location>
        <begin position="164"/>
        <end position="175"/>
    </location>
</feature>
<proteinExistence type="predicted"/>
<comment type="caution">
    <text evidence="2">The sequence shown here is derived from an EMBL/GenBank/DDBJ whole genome shotgun (WGS) entry which is preliminary data.</text>
</comment>
<organism evidence="2">
    <name type="scientific">Tanacetum cinerariifolium</name>
    <name type="common">Dalmatian daisy</name>
    <name type="synonym">Chrysanthemum cinerariifolium</name>
    <dbReference type="NCBI Taxonomy" id="118510"/>
    <lineage>
        <taxon>Eukaryota</taxon>
        <taxon>Viridiplantae</taxon>
        <taxon>Streptophyta</taxon>
        <taxon>Embryophyta</taxon>
        <taxon>Tracheophyta</taxon>
        <taxon>Spermatophyta</taxon>
        <taxon>Magnoliopsida</taxon>
        <taxon>eudicotyledons</taxon>
        <taxon>Gunneridae</taxon>
        <taxon>Pentapetalae</taxon>
        <taxon>asterids</taxon>
        <taxon>campanulids</taxon>
        <taxon>Asterales</taxon>
        <taxon>Asteraceae</taxon>
        <taxon>Asteroideae</taxon>
        <taxon>Anthemideae</taxon>
        <taxon>Anthemidinae</taxon>
        <taxon>Tanacetum</taxon>
    </lineage>
</organism>
<feature type="region of interest" description="Disordered" evidence="1">
    <location>
        <begin position="152"/>
        <end position="175"/>
    </location>
</feature>
<reference evidence="2" key="1">
    <citation type="journal article" date="2019" name="Sci. Rep.">
        <title>Draft genome of Tanacetum cinerariifolium, the natural source of mosquito coil.</title>
        <authorList>
            <person name="Yamashiro T."/>
            <person name="Shiraishi A."/>
            <person name="Satake H."/>
            <person name="Nakayama K."/>
        </authorList>
    </citation>
    <scope>NUCLEOTIDE SEQUENCE</scope>
</reference>
<name>A0A6L2JQJ2_TANCI</name>
<accession>A0A6L2JQJ2</accession>